<proteinExistence type="predicted"/>
<evidence type="ECO:0000313" key="2">
    <source>
        <dbReference type="Proteomes" id="UP001338137"/>
    </source>
</evidence>
<name>A0ABU6GAU2_9BACL</name>
<gene>
    <name evidence="1" type="ORF">P4I72_29835</name>
</gene>
<reference evidence="1 2" key="1">
    <citation type="submission" date="2023-03" db="EMBL/GenBank/DDBJ databases">
        <title>Bacillus Genome Sequencing.</title>
        <authorList>
            <person name="Dunlap C."/>
        </authorList>
    </citation>
    <scope>NUCLEOTIDE SEQUENCE [LARGE SCALE GENOMIC DNA]</scope>
    <source>
        <strain evidence="1 2">BD-533</strain>
    </source>
</reference>
<protein>
    <submittedName>
        <fullName evidence="1">Uncharacterized protein</fullName>
    </submittedName>
</protein>
<dbReference type="Proteomes" id="UP001338137">
    <property type="component" value="Unassembled WGS sequence"/>
</dbReference>
<accession>A0ABU6GAU2</accession>
<sequence length="74" mass="8780">MERYVWKSLNDNGQNTDQWYRRRDDMLNRAFDEASLEDKAKKSEIRALHGDASIQLLHKLLDTMREVGREAKSK</sequence>
<dbReference type="EMBL" id="JARLKY010000090">
    <property type="protein sequence ID" value="MEC0231307.1"/>
    <property type="molecule type" value="Genomic_DNA"/>
</dbReference>
<comment type="caution">
    <text evidence="1">The sequence shown here is derived from an EMBL/GenBank/DDBJ whole genome shotgun (WGS) entry which is preliminary data.</text>
</comment>
<dbReference type="RefSeq" id="WP_326075294.1">
    <property type="nucleotide sequence ID" value="NZ_JARLKY010000090.1"/>
</dbReference>
<keyword evidence="2" id="KW-1185">Reference proteome</keyword>
<organism evidence="1 2">
    <name type="scientific">Paenibacillus alba</name>
    <dbReference type="NCBI Taxonomy" id="1197127"/>
    <lineage>
        <taxon>Bacteria</taxon>
        <taxon>Bacillati</taxon>
        <taxon>Bacillota</taxon>
        <taxon>Bacilli</taxon>
        <taxon>Bacillales</taxon>
        <taxon>Paenibacillaceae</taxon>
        <taxon>Paenibacillus</taxon>
    </lineage>
</organism>
<evidence type="ECO:0000313" key="1">
    <source>
        <dbReference type="EMBL" id="MEC0231307.1"/>
    </source>
</evidence>